<protein>
    <recommendedName>
        <fullName evidence="8 10">Phosphate acyltransferase</fullName>
        <ecNumber evidence="8 10">2.3.1.274</ecNumber>
    </recommendedName>
    <alternativeName>
        <fullName evidence="10">Acyl-ACP phosphotransacylase</fullName>
    </alternativeName>
    <alternativeName>
        <fullName evidence="10">Acyl-[acyl-carrier-protein]--phosphate acyltransferase</fullName>
    </alternativeName>
    <alternativeName>
        <fullName evidence="10">Phosphate-acyl-ACP acyltransferase</fullName>
    </alternativeName>
</protein>
<evidence type="ECO:0000313" key="12">
    <source>
        <dbReference type="Proteomes" id="UP000826725"/>
    </source>
</evidence>
<dbReference type="GO" id="GO:0005737">
    <property type="term" value="C:cytoplasm"/>
    <property type="evidence" value="ECO:0007669"/>
    <property type="project" value="UniProtKB-SubCell"/>
</dbReference>
<dbReference type="PANTHER" id="PTHR30100:SF1">
    <property type="entry name" value="PHOSPHATE ACYLTRANSFERASE"/>
    <property type="match status" value="1"/>
</dbReference>
<keyword evidence="11" id="KW-0012">Acyltransferase</keyword>
<dbReference type="RefSeq" id="WP_228856540.1">
    <property type="nucleotide sequence ID" value="NZ_AP024086.1"/>
</dbReference>
<keyword evidence="5 10" id="KW-0443">Lipid metabolism</keyword>
<evidence type="ECO:0000256" key="5">
    <source>
        <dbReference type="ARBA" id="ARBA00023098"/>
    </source>
</evidence>
<dbReference type="AlphaFoldDB" id="A0A8D5FK38"/>
<comment type="function">
    <text evidence="10">Catalyzes the reversible formation of acyl-phosphate (acyl-PO(4)) from acyl-[acyl-carrier-protein] (acyl-ACP). This enzyme utilizes acyl-ACP as fatty acyl donor, but not acyl-CoA.</text>
</comment>
<dbReference type="UniPathway" id="UPA00085"/>
<dbReference type="Pfam" id="PF02504">
    <property type="entry name" value="FA_synthesis"/>
    <property type="match status" value="1"/>
</dbReference>
<dbReference type="EMBL" id="AP024086">
    <property type="protein sequence ID" value="BCL60413.1"/>
    <property type="molecule type" value="Genomic_DNA"/>
</dbReference>
<evidence type="ECO:0000313" key="11">
    <source>
        <dbReference type="EMBL" id="BCL60413.1"/>
    </source>
</evidence>
<reference evidence="11" key="1">
    <citation type="submission" date="2020-09" db="EMBL/GenBank/DDBJ databases">
        <title>Desulfogranum mesoprofundum gen. nov., sp. nov., a novel mesophilic, sulfate-reducing chemolithoautotroph isolated from a deep-sea hydrothermal vent chimney in the Suiyo Seamount.</title>
        <authorList>
            <person name="Hashimoto Y."/>
            <person name="Nakagawa S."/>
        </authorList>
    </citation>
    <scope>NUCLEOTIDE SEQUENCE</scope>
    <source>
        <strain evidence="11">KT2</strain>
    </source>
</reference>
<keyword evidence="4 10" id="KW-0808">Transferase</keyword>
<dbReference type="HAMAP" id="MF_00019">
    <property type="entry name" value="PlsX"/>
    <property type="match status" value="1"/>
</dbReference>
<comment type="subunit">
    <text evidence="9 10">Homodimer. Probably interacts with PlsY.</text>
</comment>
<dbReference type="KEGG" id="dbk:DGMP_11060"/>
<evidence type="ECO:0000256" key="4">
    <source>
        <dbReference type="ARBA" id="ARBA00022679"/>
    </source>
</evidence>
<name>A0A8D5FK38_9BACT</name>
<dbReference type="Proteomes" id="UP000826725">
    <property type="component" value="Chromosome"/>
</dbReference>
<comment type="pathway">
    <text evidence="10">Lipid metabolism; phospholipid metabolism.</text>
</comment>
<dbReference type="GO" id="GO:0006633">
    <property type="term" value="P:fatty acid biosynthetic process"/>
    <property type="evidence" value="ECO:0007669"/>
    <property type="project" value="UniProtKB-UniRule"/>
</dbReference>
<comment type="catalytic activity">
    <reaction evidence="1 10">
        <text>a fatty acyl-[ACP] + phosphate = an acyl phosphate + holo-[ACP]</text>
        <dbReference type="Rhea" id="RHEA:42292"/>
        <dbReference type="Rhea" id="RHEA-COMP:9685"/>
        <dbReference type="Rhea" id="RHEA-COMP:14125"/>
        <dbReference type="ChEBI" id="CHEBI:43474"/>
        <dbReference type="ChEBI" id="CHEBI:59918"/>
        <dbReference type="ChEBI" id="CHEBI:64479"/>
        <dbReference type="ChEBI" id="CHEBI:138651"/>
        <dbReference type="EC" id="2.3.1.274"/>
    </reaction>
</comment>
<evidence type="ECO:0000256" key="6">
    <source>
        <dbReference type="ARBA" id="ARBA00023209"/>
    </source>
</evidence>
<comment type="subcellular location">
    <subcellularLocation>
        <location evidence="10">Cytoplasm</location>
    </subcellularLocation>
    <text evidence="10">Associated with the membrane possibly through PlsY.</text>
</comment>
<keyword evidence="12" id="KW-1185">Reference proteome</keyword>
<dbReference type="NCBIfam" id="TIGR00182">
    <property type="entry name" value="plsX"/>
    <property type="match status" value="1"/>
</dbReference>
<keyword evidence="3 10" id="KW-0444">Lipid biosynthesis</keyword>
<evidence type="ECO:0000256" key="10">
    <source>
        <dbReference type="HAMAP-Rule" id="MF_00019"/>
    </source>
</evidence>
<dbReference type="PANTHER" id="PTHR30100">
    <property type="entry name" value="FATTY ACID/PHOSPHOLIPID SYNTHESIS PROTEIN PLSX"/>
    <property type="match status" value="1"/>
</dbReference>
<keyword evidence="2 10" id="KW-0963">Cytoplasm</keyword>
<dbReference type="InterPro" id="IPR012281">
    <property type="entry name" value="Phospholipid_synth_PlsX-like"/>
</dbReference>
<gene>
    <name evidence="10 11" type="primary">plsX</name>
    <name evidence="11" type="ORF">DGMP_11060</name>
</gene>
<evidence type="ECO:0000256" key="8">
    <source>
        <dbReference type="ARBA" id="ARBA00024069"/>
    </source>
</evidence>
<sequence>MQIALDAMAGDHGPEDLIAGALLAAEQAGLEVSLVGDEPLLQDYIDKLAPAPELLDLIKIVHASQVIEMNEHPVDAIRKKKDSSVMVAFDLLKQGKVEAVVSAGNSGATMAAGVRKLGRLNGVSRPGIASVFPTLKKPVILMDIGANVDCRPQHLFQFAVMASAFSRVLDISNPSVGLLTIGEETGKGNNLIKETFPLLQNSSLNFIGNVEGRDVFQGNVDVIVCDGFVGNICLKISEGLAEAAMMMLRDEILKSWMAKLGYLMARPAFKRFKKRVDYATYGGAPLLGLAGTGIICHGKSSSEAIKNAIIEASKMVKHNINQDIQRSLNSEENRV</sequence>
<accession>A0A8D5FK38</accession>
<dbReference type="PIRSF" id="PIRSF002465">
    <property type="entry name" value="Phsphlp_syn_PlsX"/>
    <property type="match status" value="1"/>
</dbReference>
<proteinExistence type="inferred from homology"/>
<comment type="similarity">
    <text evidence="10">Belongs to the PlsX family.</text>
</comment>
<evidence type="ECO:0000256" key="3">
    <source>
        <dbReference type="ARBA" id="ARBA00022516"/>
    </source>
</evidence>
<keyword evidence="6 10" id="KW-0594">Phospholipid biosynthesis</keyword>
<dbReference type="EC" id="2.3.1.274" evidence="8 10"/>
<evidence type="ECO:0000256" key="1">
    <source>
        <dbReference type="ARBA" id="ARBA00001232"/>
    </source>
</evidence>
<dbReference type="InterPro" id="IPR003664">
    <property type="entry name" value="FA_synthesis"/>
</dbReference>
<dbReference type="GO" id="GO:0043811">
    <property type="term" value="F:phosphate:acyl-[acyl carrier protein] acyltransferase activity"/>
    <property type="evidence" value="ECO:0007669"/>
    <property type="project" value="UniProtKB-UniRule"/>
</dbReference>
<keyword evidence="7 10" id="KW-1208">Phospholipid metabolism</keyword>
<organism evidence="11 12">
    <name type="scientific">Desulfomarina profundi</name>
    <dbReference type="NCBI Taxonomy" id="2772557"/>
    <lineage>
        <taxon>Bacteria</taxon>
        <taxon>Pseudomonadati</taxon>
        <taxon>Thermodesulfobacteriota</taxon>
        <taxon>Desulfobulbia</taxon>
        <taxon>Desulfobulbales</taxon>
        <taxon>Desulfobulbaceae</taxon>
        <taxon>Desulfomarina</taxon>
    </lineage>
</organism>
<evidence type="ECO:0000256" key="2">
    <source>
        <dbReference type="ARBA" id="ARBA00022490"/>
    </source>
</evidence>
<evidence type="ECO:0000256" key="9">
    <source>
        <dbReference type="ARBA" id="ARBA00046608"/>
    </source>
</evidence>
<evidence type="ECO:0000256" key="7">
    <source>
        <dbReference type="ARBA" id="ARBA00023264"/>
    </source>
</evidence>
<dbReference type="GO" id="GO:0008654">
    <property type="term" value="P:phospholipid biosynthetic process"/>
    <property type="evidence" value="ECO:0007669"/>
    <property type="project" value="UniProtKB-KW"/>
</dbReference>